<dbReference type="PANTHER" id="PTHR12270">
    <property type="entry name" value="GLYCOSYLTRANSFERASE-RELATED"/>
    <property type="match status" value="1"/>
</dbReference>
<dbReference type="GO" id="GO:0016020">
    <property type="term" value="C:membrane"/>
    <property type="evidence" value="ECO:0007669"/>
    <property type="project" value="UniProtKB-SubCell"/>
</dbReference>
<dbReference type="PaxDb" id="2903-EOD37226"/>
<keyword evidence="2" id="KW-0812">Transmembrane</keyword>
<dbReference type="HOGENOM" id="CLU_1083533_0_0_1"/>
<dbReference type="GeneID" id="17282495"/>
<dbReference type="EnsemblProtists" id="EOD37226">
    <property type="protein sequence ID" value="EOD37226"/>
    <property type="gene ID" value="EMIHUDRAFT_225640"/>
</dbReference>
<dbReference type="Pfam" id="PF13896">
    <property type="entry name" value="Glyco_transf_49"/>
    <property type="match status" value="1"/>
</dbReference>
<keyword evidence="4" id="KW-1133">Transmembrane helix</keyword>
<keyword evidence="3" id="KW-0735">Signal-anchor</keyword>
<evidence type="ECO:0000256" key="3">
    <source>
        <dbReference type="ARBA" id="ARBA00022968"/>
    </source>
</evidence>
<evidence type="ECO:0000256" key="2">
    <source>
        <dbReference type="ARBA" id="ARBA00022692"/>
    </source>
</evidence>
<comment type="subcellular location">
    <subcellularLocation>
        <location evidence="1">Membrane</location>
        <topology evidence="1">Single-pass type II membrane protein</topology>
    </subcellularLocation>
</comment>
<dbReference type="Proteomes" id="UP000013827">
    <property type="component" value="Unassembled WGS sequence"/>
</dbReference>
<evidence type="ECO:0000256" key="4">
    <source>
        <dbReference type="ARBA" id="ARBA00022989"/>
    </source>
</evidence>
<dbReference type="KEGG" id="ehx:EMIHUDRAFT_225640"/>
<evidence type="ECO:0000256" key="5">
    <source>
        <dbReference type="ARBA" id="ARBA00023136"/>
    </source>
</evidence>
<dbReference type="AlphaFoldDB" id="A0A0D3KN91"/>
<evidence type="ECO:0000256" key="6">
    <source>
        <dbReference type="ARBA" id="ARBA00023180"/>
    </source>
</evidence>
<name>A0A0D3KN91_EMIH1</name>
<reference evidence="8" key="1">
    <citation type="journal article" date="2013" name="Nature">
        <title>Pan genome of the phytoplankton Emiliania underpins its global distribution.</title>
        <authorList>
            <person name="Read B.A."/>
            <person name="Kegel J."/>
            <person name="Klute M.J."/>
            <person name="Kuo A."/>
            <person name="Lefebvre S.C."/>
            <person name="Maumus F."/>
            <person name="Mayer C."/>
            <person name="Miller J."/>
            <person name="Monier A."/>
            <person name="Salamov A."/>
            <person name="Young J."/>
            <person name="Aguilar M."/>
            <person name="Claverie J.M."/>
            <person name="Frickenhaus S."/>
            <person name="Gonzalez K."/>
            <person name="Herman E.K."/>
            <person name="Lin Y.C."/>
            <person name="Napier J."/>
            <person name="Ogata H."/>
            <person name="Sarno A.F."/>
            <person name="Shmutz J."/>
            <person name="Schroeder D."/>
            <person name="de Vargas C."/>
            <person name="Verret F."/>
            <person name="von Dassow P."/>
            <person name="Valentin K."/>
            <person name="Van de Peer Y."/>
            <person name="Wheeler G."/>
            <person name="Dacks J.B."/>
            <person name="Delwiche C.F."/>
            <person name="Dyhrman S.T."/>
            <person name="Glockner G."/>
            <person name="John U."/>
            <person name="Richards T."/>
            <person name="Worden A.Z."/>
            <person name="Zhang X."/>
            <person name="Grigoriev I.V."/>
            <person name="Allen A.E."/>
            <person name="Bidle K."/>
            <person name="Borodovsky M."/>
            <person name="Bowler C."/>
            <person name="Brownlee C."/>
            <person name="Cock J.M."/>
            <person name="Elias M."/>
            <person name="Gladyshev V.N."/>
            <person name="Groth M."/>
            <person name="Guda C."/>
            <person name="Hadaegh A."/>
            <person name="Iglesias-Rodriguez M.D."/>
            <person name="Jenkins J."/>
            <person name="Jones B.M."/>
            <person name="Lawson T."/>
            <person name="Leese F."/>
            <person name="Lindquist E."/>
            <person name="Lobanov A."/>
            <person name="Lomsadze A."/>
            <person name="Malik S.B."/>
            <person name="Marsh M.E."/>
            <person name="Mackinder L."/>
            <person name="Mock T."/>
            <person name="Mueller-Roeber B."/>
            <person name="Pagarete A."/>
            <person name="Parker M."/>
            <person name="Probert I."/>
            <person name="Quesneville H."/>
            <person name="Raines C."/>
            <person name="Rensing S.A."/>
            <person name="Riano-Pachon D.M."/>
            <person name="Richier S."/>
            <person name="Rokitta S."/>
            <person name="Shiraiwa Y."/>
            <person name="Soanes D.M."/>
            <person name="van der Giezen M."/>
            <person name="Wahlund T.M."/>
            <person name="Williams B."/>
            <person name="Wilson W."/>
            <person name="Wolfe G."/>
            <person name="Wurch L.L."/>
        </authorList>
    </citation>
    <scope>NUCLEOTIDE SEQUENCE</scope>
</reference>
<evidence type="ECO:0000256" key="1">
    <source>
        <dbReference type="ARBA" id="ARBA00004606"/>
    </source>
</evidence>
<keyword evidence="6" id="KW-0325">Glycoprotein</keyword>
<dbReference type="eggNOG" id="KOG3765">
    <property type="taxonomic scope" value="Eukaryota"/>
</dbReference>
<dbReference type="GO" id="GO:0042285">
    <property type="term" value="F:xylosyltransferase activity"/>
    <property type="evidence" value="ECO:0007669"/>
    <property type="project" value="TreeGrafter"/>
</dbReference>
<dbReference type="PANTHER" id="PTHR12270:SF52">
    <property type="entry name" value="GLYCOSYLTRANSFERASE-LIKE PROTEIN GNT13-RELATED"/>
    <property type="match status" value="1"/>
</dbReference>
<dbReference type="GO" id="GO:0035269">
    <property type="term" value="P:protein O-linked glycosylation via mannose"/>
    <property type="evidence" value="ECO:0007669"/>
    <property type="project" value="TreeGrafter"/>
</dbReference>
<proteinExistence type="predicted"/>
<reference evidence="7" key="2">
    <citation type="submission" date="2024-10" db="UniProtKB">
        <authorList>
            <consortium name="EnsemblProtists"/>
        </authorList>
    </citation>
    <scope>IDENTIFICATION</scope>
</reference>
<keyword evidence="8" id="KW-1185">Reference proteome</keyword>
<keyword evidence="5" id="KW-0472">Membrane</keyword>
<accession>A0A0D3KN91</accession>
<evidence type="ECO:0000313" key="7">
    <source>
        <dbReference type="EnsemblProtists" id="EOD37226"/>
    </source>
</evidence>
<protein>
    <submittedName>
        <fullName evidence="7">Uncharacterized protein</fullName>
    </submittedName>
</protein>
<evidence type="ECO:0000313" key="8">
    <source>
        <dbReference type="Proteomes" id="UP000013827"/>
    </source>
</evidence>
<dbReference type="InterPro" id="IPR051292">
    <property type="entry name" value="Xyl/GlcA_transferase"/>
</dbReference>
<sequence>MTPLAYATVQGWLAPPEGDMSARVTLVAVYIDAPRGSAAAAEREAALAQERRHLPAAVYTQLSISLLYARGGGMAEGGAEPGSAEEYDSLYPINALRNLAAGEARTELVFLLDVDFVPSAGLLRELQQQRPALLDTLAASRTALVVPAFEVDAAAPMPRVQSSLSALLRRGAASSFHEAHFRHGHGPTDAARWATASAPYEVAFEEYYEPYIIASRAWLPNYDERFRGYGMNKGAPREAAAECLTENSMYDLTYKVL</sequence>
<dbReference type="RefSeq" id="XP_005789655.1">
    <property type="nucleotide sequence ID" value="XM_005789598.1"/>
</dbReference>
<organism evidence="7 8">
    <name type="scientific">Emiliania huxleyi (strain CCMP1516)</name>
    <dbReference type="NCBI Taxonomy" id="280463"/>
    <lineage>
        <taxon>Eukaryota</taxon>
        <taxon>Haptista</taxon>
        <taxon>Haptophyta</taxon>
        <taxon>Prymnesiophyceae</taxon>
        <taxon>Isochrysidales</taxon>
        <taxon>Noelaerhabdaceae</taxon>
        <taxon>Emiliania</taxon>
    </lineage>
</organism>
<dbReference type="GO" id="GO:0015020">
    <property type="term" value="F:glucuronosyltransferase activity"/>
    <property type="evidence" value="ECO:0007669"/>
    <property type="project" value="TreeGrafter"/>
</dbReference>